<dbReference type="AlphaFoldDB" id="A0A5N5X454"/>
<protein>
    <submittedName>
        <fullName evidence="1">Uncharacterized protein</fullName>
    </submittedName>
</protein>
<dbReference type="OrthoDB" id="10252009at2759"/>
<organism evidence="1 2">
    <name type="scientific">Aspergillus leporis</name>
    <dbReference type="NCBI Taxonomy" id="41062"/>
    <lineage>
        <taxon>Eukaryota</taxon>
        <taxon>Fungi</taxon>
        <taxon>Dikarya</taxon>
        <taxon>Ascomycota</taxon>
        <taxon>Pezizomycotina</taxon>
        <taxon>Eurotiomycetes</taxon>
        <taxon>Eurotiomycetidae</taxon>
        <taxon>Eurotiales</taxon>
        <taxon>Aspergillaceae</taxon>
        <taxon>Aspergillus</taxon>
        <taxon>Aspergillus subgen. Circumdati</taxon>
    </lineage>
</organism>
<gene>
    <name evidence="1" type="ORF">BDV29DRAFT_171862</name>
</gene>
<accession>A0A5N5X454</accession>
<evidence type="ECO:0000313" key="2">
    <source>
        <dbReference type="Proteomes" id="UP000326565"/>
    </source>
</evidence>
<proteinExistence type="predicted"/>
<keyword evidence="2" id="KW-1185">Reference proteome</keyword>
<dbReference type="Proteomes" id="UP000326565">
    <property type="component" value="Unassembled WGS sequence"/>
</dbReference>
<sequence length="80" mass="9665">MRKYGTKREDVPTFVQSKQNVRQSANFTRQLQVWNRWDIECGRMRREQSRKRRIKHLDNRAALLKRKGLTGNEPLARQNL</sequence>
<reference evidence="1 2" key="1">
    <citation type="submission" date="2019-04" db="EMBL/GenBank/DDBJ databases">
        <title>Friends and foes A comparative genomics study of 23 Aspergillus species from section Flavi.</title>
        <authorList>
            <consortium name="DOE Joint Genome Institute"/>
            <person name="Kjaerbolling I."/>
            <person name="Vesth T."/>
            <person name="Frisvad J.C."/>
            <person name="Nybo J.L."/>
            <person name="Theobald S."/>
            <person name="Kildgaard S."/>
            <person name="Isbrandt T."/>
            <person name="Kuo A."/>
            <person name="Sato A."/>
            <person name="Lyhne E.K."/>
            <person name="Kogle M.E."/>
            <person name="Wiebenga A."/>
            <person name="Kun R.S."/>
            <person name="Lubbers R.J."/>
            <person name="Makela M.R."/>
            <person name="Barry K."/>
            <person name="Chovatia M."/>
            <person name="Clum A."/>
            <person name="Daum C."/>
            <person name="Haridas S."/>
            <person name="He G."/>
            <person name="LaButti K."/>
            <person name="Lipzen A."/>
            <person name="Mondo S."/>
            <person name="Riley R."/>
            <person name="Salamov A."/>
            <person name="Simmons B.A."/>
            <person name="Magnuson J.K."/>
            <person name="Henrissat B."/>
            <person name="Mortensen U.H."/>
            <person name="Larsen T.O."/>
            <person name="Devries R.P."/>
            <person name="Grigoriev I.V."/>
            <person name="Machida M."/>
            <person name="Baker S.E."/>
            <person name="Andersen M.R."/>
        </authorList>
    </citation>
    <scope>NUCLEOTIDE SEQUENCE [LARGE SCALE GENOMIC DNA]</scope>
    <source>
        <strain evidence="1 2">CBS 151.66</strain>
    </source>
</reference>
<evidence type="ECO:0000313" key="1">
    <source>
        <dbReference type="EMBL" id="KAB8075518.1"/>
    </source>
</evidence>
<name>A0A5N5X454_9EURO</name>
<dbReference type="EMBL" id="ML732193">
    <property type="protein sequence ID" value="KAB8075518.1"/>
    <property type="molecule type" value="Genomic_DNA"/>
</dbReference>